<keyword evidence="4" id="KW-0472">Membrane</keyword>
<evidence type="ECO:0000256" key="1">
    <source>
        <dbReference type="ARBA" id="ARBA00004479"/>
    </source>
</evidence>
<evidence type="ECO:0000256" key="7">
    <source>
        <dbReference type="ARBA" id="ARBA00023180"/>
    </source>
</evidence>
<dbReference type="EMBL" id="JARGDH010000001">
    <property type="protein sequence ID" value="KAL0278130.1"/>
    <property type="molecule type" value="Genomic_DNA"/>
</dbReference>
<evidence type="ECO:0000256" key="4">
    <source>
        <dbReference type="ARBA" id="ARBA00023136"/>
    </source>
</evidence>
<comment type="caution">
    <text evidence="10">The sequence shown here is derived from an EMBL/GenBank/DDBJ whole genome shotgun (WGS) entry which is preliminary data.</text>
</comment>
<sequence length="172" mass="19555">MEDPLHPPTIATGEGDQNSVPLPVFLEEPTYAFVVKNKPATLKCRAAHALEIYFKCNGVRKSPEQQMEFVEPQTGVRNVEASVSVTRNELDEFFEKDKFRCECYAWSSSGQIKSQPAVVEVACEYRCFYLGVGFRREGPRGRRFLQSFGRPLRRASYVNTDYSGTGRIPFEI</sequence>
<evidence type="ECO:0000259" key="9">
    <source>
        <dbReference type="Pfam" id="PF25609"/>
    </source>
</evidence>
<comment type="similarity">
    <text evidence="2">Belongs to the unc-5 family.</text>
</comment>
<proteinExistence type="inferred from homology"/>
<keyword evidence="8" id="KW-0393">Immunoglobulin domain</keyword>
<protein>
    <recommendedName>
        <fullName evidence="9">Netrin receptor UNC5A-D-like N-terminal domain-containing protein</fullName>
    </recommendedName>
</protein>
<dbReference type="FunFam" id="2.60.40.10:FF:000037">
    <property type="entry name" value="Unc-5 netrin receptor C"/>
    <property type="match status" value="1"/>
</dbReference>
<evidence type="ECO:0000256" key="8">
    <source>
        <dbReference type="ARBA" id="ARBA00023319"/>
    </source>
</evidence>
<keyword evidence="3" id="KW-0217">Developmental protein</keyword>
<keyword evidence="6" id="KW-0675">Receptor</keyword>
<evidence type="ECO:0000256" key="2">
    <source>
        <dbReference type="ARBA" id="ARBA00009844"/>
    </source>
</evidence>
<evidence type="ECO:0000256" key="3">
    <source>
        <dbReference type="ARBA" id="ARBA00022473"/>
    </source>
</evidence>
<dbReference type="InterPro" id="IPR013783">
    <property type="entry name" value="Ig-like_fold"/>
</dbReference>
<organism evidence="10">
    <name type="scientific">Menopon gallinae</name>
    <name type="common">poultry shaft louse</name>
    <dbReference type="NCBI Taxonomy" id="328185"/>
    <lineage>
        <taxon>Eukaryota</taxon>
        <taxon>Metazoa</taxon>
        <taxon>Ecdysozoa</taxon>
        <taxon>Arthropoda</taxon>
        <taxon>Hexapoda</taxon>
        <taxon>Insecta</taxon>
        <taxon>Pterygota</taxon>
        <taxon>Neoptera</taxon>
        <taxon>Paraneoptera</taxon>
        <taxon>Psocodea</taxon>
        <taxon>Troctomorpha</taxon>
        <taxon>Phthiraptera</taxon>
        <taxon>Amblycera</taxon>
        <taxon>Menoponidae</taxon>
        <taxon>Menopon</taxon>
    </lineage>
</organism>
<dbReference type="Pfam" id="PF25609">
    <property type="entry name" value="Unc5_NetrinR_N"/>
    <property type="match status" value="1"/>
</dbReference>
<dbReference type="Gene3D" id="2.60.40.10">
    <property type="entry name" value="Immunoglobulins"/>
    <property type="match status" value="1"/>
</dbReference>
<dbReference type="GO" id="GO:0016020">
    <property type="term" value="C:membrane"/>
    <property type="evidence" value="ECO:0007669"/>
    <property type="project" value="UniProtKB-SubCell"/>
</dbReference>
<name>A0AAW2I7L0_9NEOP</name>
<dbReference type="AlphaFoldDB" id="A0AAW2I7L0"/>
<evidence type="ECO:0000256" key="5">
    <source>
        <dbReference type="ARBA" id="ARBA00023157"/>
    </source>
</evidence>
<keyword evidence="7" id="KW-0325">Glycoprotein</keyword>
<comment type="subcellular location">
    <subcellularLocation>
        <location evidence="1">Membrane</location>
        <topology evidence="1">Single-pass type I membrane protein</topology>
    </subcellularLocation>
</comment>
<dbReference type="InterPro" id="IPR057755">
    <property type="entry name" value="UNC5A-D-like_N"/>
</dbReference>
<feature type="domain" description="Netrin receptor UNC5A-D-like N-terminal" evidence="9">
    <location>
        <begin position="19"/>
        <end position="119"/>
    </location>
</feature>
<accession>A0AAW2I7L0</accession>
<reference evidence="10" key="1">
    <citation type="journal article" date="2024" name="Gigascience">
        <title>Chromosome-level genome of the poultry shaft louse Menopon gallinae provides insight into the host-switching and adaptive evolution of parasitic lice.</title>
        <authorList>
            <person name="Xu Y."/>
            <person name="Ma L."/>
            <person name="Liu S."/>
            <person name="Liang Y."/>
            <person name="Liu Q."/>
            <person name="He Z."/>
            <person name="Tian L."/>
            <person name="Duan Y."/>
            <person name="Cai W."/>
            <person name="Li H."/>
            <person name="Song F."/>
        </authorList>
    </citation>
    <scope>NUCLEOTIDE SEQUENCE</scope>
    <source>
        <strain evidence="10">Cailab_2023a</strain>
    </source>
</reference>
<evidence type="ECO:0000313" key="10">
    <source>
        <dbReference type="EMBL" id="KAL0278130.1"/>
    </source>
</evidence>
<evidence type="ECO:0000256" key="6">
    <source>
        <dbReference type="ARBA" id="ARBA00023170"/>
    </source>
</evidence>
<keyword evidence="5" id="KW-1015">Disulfide bond</keyword>
<gene>
    <name evidence="10" type="ORF">PYX00_000039</name>
</gene>